<comment type="caution">
    <text evidence="1">The sequence shown here is derived from an EMBL/GenBank/DDBJ whole genome shotgun (WGS) entry which is preliminary data.</text>
</comment>
<organism evidence="1 2">
    <name type="scientific">Peribacillus asahii</name>
    <dbReference type="NCBI Taxonomy" id="228899"/>
    <lineage>
        <taxon>Bacteria</taxon>
        <taxon>Bacillati</taxon>
        <taxon>Bacillota</taxon>
        <taxon>Bacilli</taxon>
        <taxon>Bacillales</taxon>
        <taxon>Bacillaceae</taxon>
        <taxon>Peribacillus</taxon>
    </lineage>
</organism>
<accession>A0A398B673</accession>
<protein>
    <submittedName>
        <fullName evidence="1">Uncharacterized protein</fullName>
    </submittedName>
</protein>
<sequence length="69" mass="7887">MKFQYYNDTKRDISIHPGTTLHGCECDTSPIQHGEVRTFILPPGTFPFVKMWDYGEENGLSILVSPIKE</sequence>
<gene>
    <name evidence="1" type="ORF">D1953_10870</name>
</gene>
<dbReference type="RefSeq" id="WP_119117214.1">
    <property type="nucleotide sequence ID" value="NZ_CP085714.1"/>
</dbReference>
<proteinExistence type="predicted"/>
<keyword evidence="2" id="KW-1185">Reference proteome</keyword>
<dbReference type="Proteomes" id="UP000266016">
    <property type="component" value="Unassembled WGS sequence"/>
</dbReference>
<dbReference type="AlphaFoldDB" id="A0A398B673"/>
<dbReference type="EMBL" id="QWVS01000018">
    <property type="protein sequence ID" value="RID85317.1"/>
    <property type="molecule type" value="Genomic_DNA"/>
</dbReference>
<evidence type="ECO:0000313" key="2">
    <source>
        <dbReference type="Proteomes" id="UP000266016"/>
    </source>
</evidence>
<evidence type="ECO:0000313" key="1">
    <source>
        <dbReference type="EMBL" id="RID85317.1"/>
    </source>
</evidence>
<name>A0A398B673_9BACI</name>
<reference evidence="1 2" key="1">
    <citation type="submission" date="2018-08" db="EMBL/GenBank/DDBJ databases">
        <title>Bacillus jemisoniae sp. nov., Bacillus chryseoplanitiae sp. nov., Bacillus resnikiae sp. nov., and Bacillus frankliniae sp. nov., isolated from Viking spacecraft and associated surfaces.</title>
        <authorList>
            <person name="Seuylemezian A."/>
            <person name="Vaishampayan P."/>
        </authorList>
    </citation>
    <scope>NUCLEOTIDE SEQUENCE [LARGE SCALE GENOMIC DNA]</scope>
    <source>
        <strain evidence="1 2">MA001</strain>
    </source>
</reference>